<name>A0AAV0BG15_PHAPC</name>
<feature type="compositionally biased region" description="Acidic residues" evidence="2">
    <location>
        <begin position="432"/>
        <end position="442"/>
    </location>
</feature>
<keyword evidence="4" id="KW-1185">Reference proteome</keyword>
<organism evidence="3 4">
    <name type="scientific">Phakopsora pachyrhizi</name>
    <name type="common">Asian soybean rust disease fungus</name>
    <dbReference type="NCBI Taxonomy" id="170000"/>
    <lineage>
        <taxon>Eukaryota</taxon>
        <taxon>Fungi</taxon>
        <taxon>Dikarya</taxon>
        <taxon>Basidiomycota</taxon>
        <taxon>Pucciniomycotina</taxon>
        <taxon>Pucciniomycetes</taxon>
        <taxon>Pucciniales</taxon>
        <taxon>Phakopsoraceae</taxon>
        <taxon>Phakopsora</taxon>
    </lineage>
</organism>
<comment type="caution">
    <text evidence="3">The sequence shown here is derived from an EMBL/GenBank/DDBJ whole genome shotgun (WGS) entry which is preliminary data.</text>
</comment>
<dbReference type="Proteomes" id="UP001153365">
    <property type="component" value="Unassembled WGS sequence"/>
</dbReference>
<dbReference type="EMBL" id="CALTRL010005741">
    <property type="protein sequence ID" value="CAH7685710.1"/>
    <property type="molecule type" value="Genomic_DNA"/>
</dbReference>
<sequence length="537" mass="61574">MEMGNNQIIHKGSINFSSNNQLSSICTARKQNNILPINNGNTKSLAARQQINNQDSLKQANNMISRGSQTRKSDHRLKRDRLQELQRRIDLGGAHQLRNPPIQETNQLTCLRPMSVLEWRKSVWGEFHRPEIDPQLIGLSPKSNDQSRPSLEDVAIKWSSTKRSAGSVEALSVSSNLEQEEEGCLNARKLFCQTPISTTLDLSEIFKAEGKRNSVSPRSIPVKPLIDLSKAIDSEGRPIDAQSRLKNRKTTDSRRIVEDTTDEQERILRLEIEQRHRAAMRKLQAEASDILEQARCEALTRNSQQNNRVLPRNNSLVKSKTLEDSSDWIRNPRRSDLKMNRSLKLPGFLIRKGSEPGLLFVSHKTTDEEKLALNVRNQDLRRNFEKEEAETKKSKRETITEPILKSYYNQTCFSLIEGNKIYHQNDVKRNQEEEEEEEEEDDSGKKIKNMGKKLNRWIKKVKEKVNPKESKSLDLMGGGSTTRILSDNKLNSSRNKRFNEHHNNFSKSILVFSKNSDQSLSQSFHTSSHRAAGYEMI</sequence>
<accession>A0AAV0BG15</accession>
<reference evidence="3" key="1">
    <citation type="submission" date="2022-06" db="EMBL/GenBank/DDBJ databases">
        <authorList>
            <consortium name="SYNGENTA / RWTH Aachen University"/>
        </authorList>
    </citation>
    <scope>NUCLEOTIDE SEQUENCE</scope>
</reference>
<feature type="coiled-coil region" evidence="1">
    <location>
        <begin position="370"/>
        <end position="397"/>
    </location>
</feature>
<protein>
    <submittedName>
        <fullName evidence="3">Expressed protein</fullName>
    </submittedName>
</protein>
<feature type="region of interest" description="Disordered" evidence="2">
    <location>
        <begin position="427"/>
        <end position="449"/>
    </location>
</feature>
<evidence type="ECO:0000256" key="2">
    <source>
        <dbReference type="SAM" id="MobiDB-lite"/>
    </source>
</evidence>
<evidence type="ECO:0000313" key="4">
    <source>
        <dbReference type="Proteomes" id="UP001153365"/>
    </source>
</evidence>
<dbReference type="AlphaFoldDB" id="A0AAV0BG15"/>
<evidence type="ECO:0000313" key="3">
    <source>
        <dbReference type="EMBL" id="CAH7685710.1"/>
    </source>
</evidence>
<gene>
    <name evidence="3" type="ORF">PPACK8108_LOCUS20281</name>
</gene>
<keyword evidence="1" id="KW-0175">Coiled coil</keyword>
<feature type="region of interest" description="Disordered" evidence="2">
    <location>
        <begin position="55"/>
        <end position="78"/>
    </location>
</feature>
<proteinExistence type="predicted"/>
<feature type="compositionally biased region" description="Polar residues" evidence="2">
    <location>
        <begin position="55"/>
        <end position="70"/>
    </location>
</feature>
<evidence type="ECO:0000256" key="1">
    <source>
        <dbReference type="SAM" id="Coils"/>
    </source>
</evidence>